<dbReference type="EMBL" id="BJWL01000243">
    <property type="protein sequence ID" value="GFS36145.1"/>
    <property type="molecule type" value="Genomic_DNA"/>
</dbReference>
<organism evidence="1 2">
    <name type="scientific">Actinidia rufa</name>
    <dbReference type="NCBI Taxonomy" id="165716"/>
    <lineage>
        <taxon>Eukaryota</taxon>
        <taxon>Viridiplantae</taxon>
        <taxon>Streptophyta</taxon>
        <taxon>Embryophyta</taxon>
        <taxon>Tracheophyta</taxon>
        <taxon>Spermatophyta</taxon>
        <taxon>Magnoliopsida</taxon>
        <taxon>eudicotyledons</taxon>
        <taxon>Gunneridae</taxon>
        <taxon>Pentapetalae</taxon>
        <taxon>asterids</taxon>
        <taxon>Ericales</taxon>
        <taxon>Actinidiaceae</taxon>
        <taxon>Actinidia</taxon>
    </lineage>
</organism>
<dbReference type="Proteomes" id="UP000585474">
    <property type="component" value="Unassembled WGS sequence"/>
</dbReference>
<evidence type="ECO:0000313" key="2">
    <source>
        <dbReference type="Proteomes" id="UP000585474"/>
    </source>
</evidence>
<accession>A0A7J0DKL5</accession>
<dbReference type="AlphaFoldDB" id="A0A7J0DKL5"/>
<evidence type="ECO:0000313" key="1">
    <source>
        <dbReference type="EMBL" id="GFS36145.1"/>
    </source>
</evidence>
<keyword evidence="2" id="KW-1185">Reference proteome</keyword>
<comment type="caution">
    <text evidence="1">The sequence shown here is derived from an EMBL/GenBank/DDBJ whole genome shotgun (WGS) entry which is preliminary data.</text>
</comment>
<protein>
    <submittedName>
        <fullName evidence="1">Uncharacterized protein</fullName>
    </submittedName>
</protein>
<sequence>MYIIGLTYSFAHFRCCRSAAPFELHLVVNKSTVPLCPPRPTSKTKNLSNPCLLDIRSSREEVLYGRNEPVSLVSTNTNKFPKNDKFPKMDTLISLRRVTSCPRLNWTISEQFISPRGYSPLPDSGWYTSGEEKLAPRISEQHKGMKTRLVPIFYDCEPLSSPDMRFLGKSCNKLPALSEVTPRGRRRSSEDNPRLLRGFEGSGFANLQEIFCVRLPELSSSGGDNTTSVMRESLAWYPINPSKVARGEAMSARVGAPALGGKIGGKAKAEKAMKATTKPPTKGSLSEKRTQKGITIRIYDVGCFCGSEVAHCGVPASDKKEVDQYPRMNWSPNLSILESEHLHDIDSIWLAQIPQLECEFEFCKRQLLHQFPNFGVDVANMAMDPSFFEEEEAMKEGEDPVVGVAPDGERLVRRYVSGDQITIINRVANLDFGDIVMAIGLNRRQRRT</sequence>
<gene>
    <name evidence="1" type="ORF">Acr_00g0044350</name>
</gene>
<reference evidence="2" key="1">
    <citation type="submission" date="2019-07" db="EMBL/GenBank/DDBJ databases">
        <title>De Novo Assembly of kiwifruit Actinidia rufa.</title>
        <authorList>
            <person name="Sugita-Konishi S."/>
            <person name="Sato K."/>
            <person name="Mori E."/>
            <person name="Abe Y."/>
            <person name="Kisaki G."/>
            <person name="Hamano K."/>
            <person name="Suezawa K."/>
            <person name="Otani M."/>
            <person name="Fukuda T."/>
            <person name="Manabe T."/>
            <person name="Gomi K."/>
            <person name="Tabuchi M."/>
            <person name="Akimitsu K."/>
            <person name="Kataoka I."/>
        </authorList>
    </citation>
    <scope>NUCLEOTIDE SEQUENCE [LARGE SCALE GENOMIC DNA]</scope>
    <source>
        <strain evidence="2">cv. Fuchu</strain>
    </source>
</reference>
<proteinExistence type="predicted"/>
<name>A0A7J0DKL5_9ERIC</name>